<dbReference type="Pfam" id="PF05022">
    <property type="entry name" value="SRP40_C"/>
    <property type="match status" value="1"/>
</dbReference>
<dbReference type="PANTHER" id="PTHR23216">
    <property type="entry name" value="NUCLEOLAR AND COILED-BODY PHOSPHOPROTEIN 1"/>
    <property type="match status" value="1"/>
</dbReference>
<dbReference type="InterPro" id="IPR007718">
    <property type="entry name" value="Srp40_C"/>
</dbReference>
<accession>A0A0C2TRS6</accession>
<dbReference type="EMBL" id="KN818225">
    <property type="protein sequence ID" value="KIL69969.1"/>
    <property type="molecule type" value="Genomic_DNA"/>
</dbReference>
<dbReference type="InterPro" id="IPR039191">
    <property type="entry name" value="Nopp140-like"/>
</dbReference>
<reference evidence="3 4" key="1">
    <citation type="submission" date="2014-04" db="EMBL/GenBank/DDBJ databases">
        <title>Evolutionary Origins and Diversification of the Mycorrhizal Mutualists.</title>
        <authorList>
            <consortium name="DOE Joint Genome Institute"/>
            <consortium name="Mycorrhizal Genomics Consortium"/>
            <person name="Kohler A."/>
            <person name="Kuo A."/>
            <person name="Nagy L.G."/>
            <person name="Floudas D."/>
            <person name="Copeland A."/>
            <person name="Barry K.W."/>
            <person name="Cichocki N."/>
            <person name="Veneault-Fourrey C."/>
            <person name="LaButti K."/>
            <person name="Lindquist E.A."/>
            <person name="Lipzen A."/>
            <person name="Lundell T."/>
            <person name="Morin E."/>
            <person name="Murat C."/>
            <person name="Riley R."/>
            <person name="Ohm R."/>
            <person name="Sun H."/>
            <person name="Tunlid A."/>
            <person name="Henrissat B."/>
            <person name="Grigoriev I.V."/>
            <person name="Hibbett D.S."/>
            <person name="Martin F."/>
        </authorList>
    </citation>
    <scope>NUCLEOTIDE SEQUENCE [LARGE SCALE GENOMIC DNA]</scope>
    <source>
        <strain evidence="3 4">Koide BX008</strain>
    </source>
</reference>
<feature type="compositionally biased region" description="Polar residues" evidence="1">
    <location>
        <begin position="82"/>
        <end position="92"/>
    </location>
</feature>
<dbReference type="GO" id="GO:0005654">
    <property type="term" value="C:nucleoplasm"/>
    <property type="evidence" value="ECO:0007669"/>
    <property type="project" value="TreeGrafter"/>
</dbReference>
<evidence type="ECO:0000256" key="1">
    <source>
        <dbReference type="SAM" id="MobiDB-lite"/>
    </source>
</evidence>
<protein>
    <recommendedName>
        <fullName evidence="2">Srp40 C-terminal domain-containing protein</fullName>
    </recommendedName>
</protein>
<evidence type="ECO:0000259" key="2">
    <source>
        <dbReference type="Pfam" id="PF05022"/>
    </source>
</evidence>
<evidence type="ECO:0000313" key="4">
    <source>
        <dbReference type="Proteomes" id="UP000054549"/>
    </source>
</evidence>
<feature type="domain" description="Srp40 C-terminal" evidence="2">
    <location>
        <begin position="19"/>
        <end position="90"/>
    </location>
</feature>
<dbReference type="OrthoDB" id="5599646at2759"/>
<sequence length="92" mass="10333">MQTNGNGDGKKGPRKTSTPFKRVDPLKVSVDVVTDNRYETKAGPSNDYGQRAHRDLIVTRGAGFRKEKNKKKRGSYRGGEITMQSHSFKFTD</sequence>
<dbReference type="STRING" id="946122.A0A0C2TRS6"/>
<dbReference type="Proteomes" id="UP000054549">
    <property type="component" value="Unassembled WGS sequence"/>
</dbReference>
<dbReference type="GO" id="GO:0005730">
    <property type="term" value="C:nucleolus"/>
    <property type="evidence" value="ECO:0007669"/>
    <property type="project" value="InterPro"/>
</dbReference>
<dbReference type="HOGENOM" id="CLU_185458_0_0_1"/>
<dbReference type="InParanoid" id="A0A0C2TRS6"/>
<evidence type="ECO:0000313" key="3">
    <source>
        <dbReference type="EMBL" id="KIL69969.1"/>
    </source>
</evidence>
<feature type="region of interest" description="Disordered" evidence="1">
    <location>
        <begin position="1"/>
        <end position="23"/>
    </location>
</feature>
<organism evidence="3 4">
    <name type="scientific">Amanita muscaria (strain Koide BX008)</name>
    <dbReference type="NCBI Taxonomy" id="946122"/>
    <lineage>
        <taxon>Eukaryota</taxon>
        <taxon>Fungi</taxon>
        <taxon>Dikarya</taxon>
        <taxon>Basidiomycota</taxon>
        <taxon>Agaricomycotina</taxon>
        <taxon>Agaricomycetes</taxon>
        <taxon>Agaricomycetidae</taxon>
        <taxon>Agaricales</taxon>
        <taxon>Pluteineae</taxon>
        <taxon>Amanitaceae</taxon>
        <taxon>Amanita</taxon>
    </lineage>
</organism>
<dbReference type="PANTHER" id="PTHR23216:SF1">
    <property type="entry name" value="NUCLEOLAR AND COILED-BODY PHOSPHOPROTEIN 1"/>
    <property type="match status" value="1"/>
</dbReference>
<dbReference type="AlphaFoldDB" id="A0A0C2TRS6"/>
<gene>
    <name evidence="3" type="ORF">M378DRAFT_69246</name>
</gene>
<feature type="region of interest" description="Disordered" evidence="1">
    <location>
        <begin position="64"/>
        <end position="92"/>
    </location>
</feature>
<name>A0A0C2TRS6_AMAMK</name>
<proteinExistence type="predicted"/>
<keyword evidence="4" id="KW-1185">Reference proteome</keyword>